<dbReference type="PANTHER" id="PTHR42744">
    <property type="entry name" value="BINDING-PROTEIN-DEPENDENT TRANSPORT SYSTEMS INNER MEMBRANE COMPONENT"/>
    <property type="match status" value="1"/>
</dbReference>
<dbReference type="SUPFAM" id="SSF161098">
    <property type="entry name" value="MetI-like"/>
    <property type="match status" value="2"/>
</dbReference>
<keyword evidence="5" id="KW-0813">Transport</keyword>
<keyword evidence="8" id="KW-1185">Reference proteome</keyword>
<dbReference type="AlphaFoldDB" id="G8NWS8"/>
<dbReference type="CDD" id="cd06261">
    <property type="entry name" value="TM_PBP2"/>
    <property type="match status" value="2"/>
</dbReference>
<accession>G8NWS8</accession>
<feature type="transmembrane region" description="Helical" evidence="5">
    <location>
        <begin position="118"/>
        <end position="139"/>
    </location>
</feature>
<dbReference type="STRING" id="682795.AciX8_0005"/>
<dbReference type="GO" id="GO:0005886">
    <property type="term" value="C:plasma membrane"/>
    <property type="evidence" value="ECO:0007669"/>
    <property type="project" value="UniProtKB-SubCell"/>
</dbReference>
<evidence type="ECO:0000259" key="6">
    <source>
        <dbReference type="PROSITE" id="PS50928"/>
    </source>
</evidence>
<feature type="transmembrane region" description="Helical" evidence="5">
    <location>
        <begin position="151"/>
        <end position="170"/>
    </location>
</feature>
<protein>
    <submittedName>
        <fullName evidence="7">Binding-protein-dependent transport systems inner membrane component</fullName>
    </submittedName>
</protein>
<evidence type="ECO:0000256" key="4">
    <source>
        <dbReference type="ARBA" id="ARBA00023136"/>
    </source>
</evidence>
<feature type="transmembrane region" description="Helical" evidence="5">
    <location>
        <begin position="557"/>
        <end position="576"/>
    </location>
</feature>
<feature type="domain" description="ABC transmembrane type-1" evidence="6">
    <location>
        <begin position="80"/>
        <end position="274"/>
    </location>
</feature>
<feature type="transmembrane region" description="Helical" evidence="5">
    <location>
        <begin position="31"/>
        <end position="50"/>
    </location>
</feature>
<dbReference type="Proteomes" id="UP000007113">
    <property type="component" value="Chromosome"/>
</dbReference>
<feature type="transmembrane region" description="Helical" evidence="5">
    <location>
        <begin position="349"/>
        <end position="370"/>
    </location>
</feature>
<keyword evidence="3 5" id="KW-1133">Transmembrane helix</keyword>
<dbReference type="InterPro" id="IPR035906">
    <property type="entry name" value="MetI-like_sf"/>
</dbReference>
<dbReference type="Pfam" id="PF00528">
    <property type="entry name" value="BPD_transp_1"/>
    <property type="match status" value="2"/>
</dbReference>
<feature type="transmembrane region" description="Helical" evidence="5">
    <location>
        <begin position="255"/>
        <end position="275"/>
    </location>
</feature>
<dbReference type="PROSITE" id="PS50928">
    <property type="entry name" value="ABC_TM1"/>
    <property type="match status" value="2"/>
</dbReference>
<feature type="transmembrane region" description="Helical" evidence="5">
    <location>
        <begin position="85"/>
        <end position="106"/>
    </location>
</feature>
<feature type="transmembrane region" description="Helical" evidence="5">
    <location>
        <begin position="498"/>
        <end position="520"/>
    </location>
</feature>
<feature type="transmembrane region" description="Helical" evidence="5">
    <location>
        <begin position="200"/>
        <end position="222"/>
    </location>
</feature>
<dbReference type="HOGENOM" id="CLU_036171_2_0_0"/>
<feature type="transmembrane region" description="Helical" evidence="5">
    <location>
        <begin position="423"/>
        <end position="444"/>
    </location>
</feature>
<dbReference type="EMBL" id="CP003130">
    <property type="protein sequence ID" value="AEU34366.1"/>
    <property type="molecule type" value="Genomic_DNA"/>
</dbReference>
<comment type="similarity">
    <text evidence="5">Belongs to the binding-protein-dependent transport system permease family.</text>
</comment>
<evidence type="ECO:0000256" key="3">
    <source>
        <dbReference type="ARBA" id="ARBA00022989"/>
    </source>
</evidence>
<keyword evidence="4 5" id="KW-0472">Membrane</keyword>
<dbReference type="InterPro" id="IPR000515">
    <property type="entry name" value="MetI-like"/>
</dbReference>
<gene>
    <name evidence="7" type="ordered locus">AciX8_0005</name>
</gene>
<dbReference type="GO" id="GO:0055085">
    <property type="term" value="P:transmembrane transport"/>
    <property type="evidence" value="ECO:0007669"/>
    <property type="project" value="InterPro"/>
</dbReference>
<feature type="transmembrane region" description="Helical" evidence="5">
    <location>
        <begin position="456"/>
        <end position="477"/>
    </location>
</feature>
<dbReference type="KEGG" id="gma:AciX8_0005"/>
<comment type="subcellular location">
    <subcellularLocation>
        <location evidence="1 5">Cell membrane</location>
        <topology evidence="1 5">Multi-pass membrane protein</topology>
    </subcellularLocation>
</comment>
<dbReference type="PANTHER" id="PTHR42744:SF1">
    <property type="entry name" value="BINDING-PROTEIN-DEPENDENT TRANSPORT SYSTEMS INNER MEMBRANE COMPONENT"/>
    <property type="match status" value="1"/>
</dbReference>
<dbReference type="Gene3D" id="1.10.3720.10">
    <property type="entry name" value="MetI-like"/>
    <property type="match status" value="2"/>
</dbReference>
<evidence type="ECO:0000313" key="7">
    <source>
        <dbReference type="EMBL" id="AEU34366.1"/>
    </source>
</evidence>
<keyword evidence="2 5" id="KW-0812">Transmembrane</keyword>
<organism evidence="7 8">
    <name type="scientific">Granulicella mallensis (strain ATCC BAA-1857 / DSM 23137 / MP5ACTX8)</name>
    <dbReference type="NCBI Taxonomy" id="682795"/>
    <lineage>
        <taxon>Bacteria</taxon>
        <taxon>Pseudomonadati</taxon>
        <taxon>Acidobacteriota</taxon>
        <taxon>Terriglobia</taxon>
        <taxon>Terriglobales</taxon>
        <taxon>Acidobacteriaceae</taxon>
        <taxon>Granulicella</taxon>
    </lineage>
</organism>
<evidence type="ECO:0000256" key="5">
    <source>
        <dbReference type="RuleBase" id="RU363032"/>
    </source>
</evidence>
<reference evidence="7 8" key="1">
    <citation type="submission" date="2011-11" db="EMBL/GenBank/DDBJ databases">
        <title>Complete sequence of Granulicella mallensis MP5ACTX8.</title>
        <authorList>
            <consortium name="US DOE Joint Genome Institute"/>
            <person name="Lucas S."/>
            <person name="Copeland A."/>
            <person name="Lapidus A."/>
            <person name="Cheng J.-F."/>
            <person name="Goodwin L."/>
            <person name="Pitluck S."/>
            <person name="Peters L."/>
            <person name="Lu M."/>
            <person name="Detter J.C."/>
            <person name="Han C."/>
            <person name="Tapia R."/>
            <person name="Land M."/>
            <person name="Hauser L."/>
            <person name="Kyrpides N."/>
            <person name="Ivanova N."/>
            <person name="Mikhailova N."/>
            <person name="Pagani I."/>
            <person name="Rawat S."/>
            <person name="Mannisto M."/>
            <person name="Haggblom M."/>
            <person name="Woyke T."/>
        </authorList>
    </citation>
    <scope>NUCLEOTIDE SEQUENCE [LARGE SCALE GENOMIC DNA]</scope>
    <source>
        <strain evidence="8">ATCC BAA-1857 / DSM 23137 / MP5ACTX8</strain>
    </source>
</reference>
<sequence length="590" mass="64503">MERKVNRAVKFSRIPQFGLGLRTESESQPSFAAADIAVGLGTLVLLYVAARVGAESLVKFSPPDVIPTISLDPRNLPNYAARSTLRMFIALGFSTLFTFVYGYAAARSRRAEKVLIPLLDILQSVPVLGFLSVTVTLFIAMFRGSLLGLEAASIFAIFTGQAWNMAFSFYQSLRTVPAEMDEMVTLYGLSKWERFTRLELPSSVIGLVWNGMMSFGGGWFFLAASESISVLNRQYTLPGLGSYVASAIAARDLHAVAWAVVTMIILVLLIDQFFWKPLVTIADRYKLELSAGEERRFWVVDLWRAASLPALFECILGPSLIRLDRLFSNLTRVKPHPGHTSPSKTADRVFNVVVSLLALGMIVAAVRFILSSVGMAEVGHAALLGLATGARVLALLVLSTLIWTPIGVAIGFNPRLARLSQPLVQICASFPANFLFPFATLIFIRLGIHLNWGSMLLMALGAQWYLLFNVIGGAQSVPNDLREMATSIGLRGFRKWKFLIGPSIFGSWVTGAITASGGAWNASIVAEIVSWGHTTLRAAGLGAYIADATSVGDWPRIVLGVSLMSVFVVTLNRILWKPLYRLAQTRFQLS</sequence>
<feature type="domain" description="ABC transmembrane type-1" evidence="6">
    <location>
        <begin position="389"/>
        <end position="575"/>
    </location>
</feature>
<dbReference type="eggNOG" id="COG4986">
    <property type="taxonomic scope" value="Bacteria"/>
</dbReference>
<name>G8NWS8_GRAMM</name>
<evidence type="ECO:0000313" key="8">
    <source>
        <dbReference type="Proteomes" id="UP000007113"/>
    </source>
</evidence>
<evidence type="ECO:0000256" key="1">
    <source>
        <dbReference type="ARBA" id="ARBA00004651"/>
    </source>
</evidence>
<evidence type="ECO:0000256" key="2">
    <source>
        <dbReference type="ARBA" id="ARBA00022692"/>
    </source>
</evidence>
<feature type="transmembrane region" description="Helical" evidence="5">
    <location>
        <begin position="390"/>
        <end position="411"/>
    </location>
</feature>
<proteinExistence type="inferred from homology"/>